<comment type="caution">
    <text evidence="1">The sequence shown here is derived from an EMBL/GenBank/DDBJ whole genome shotgun (WGS) entry which is preliminary data.</text>
</comment>
<proteinExistence type="predicted"/>
<reference evidence="1 2" key="1">
    <citation type="journal article" date="2019" name="Sci. Rep.">
        <title>Orb-weaving spider Araneus ventricosus genome elucidates the spidroin gene catalogue.</title>
        <authorList>
            <person name="Kono N."/>
            <person name="Nakamura H."/>
            <person name="Ohtoshi R."/>
            <person name="Moran D.A.P."/>
            <person name="Shinohara A."/>
            <person name="Yoshida Y."/>
            <person name="Fujiwara M."/>
            <person name="Mori M."/>
            <person name="Tomita M."/>
            <person name="Arakawa K."/>
        </authorList>
    </citation>
    <scope>NUCLEOTIDE SEQUENCE [LARGE SCALE GENOMIC DNA]</scope>
</reference>
<organism evidence="1 2">
    <name type="scientific">Araneus ventricosus</name>
    <name type="common">Orbweaver spider</name>
    <name type="synonym">Epeira ventricosa</name>
    <dbReference type="NCBI Taxonomy" id="182803"/>
    <lineage>
        <taxon>Eukaryota</taxon>
        <taxon>Metazoa</taxon>
        <taxon>Ecdysozoa</taxon>
        <taxon>Arthropoda</taxon>
        <taxon>Chelicerata</taxon>
        <taxon>Arachnida</taxon>
        <taxon>Araneae</taxon>
        <taxon>Araneomorphae</taxon>
        <taxon>Entelegynae</taxon>
        <taxon>Araneoidea</taxon>
        <taxon>Araneidae</taxon>
        <taxon>Araneus</taxon>
    </lineage>
</organism>
<dbReference type="AlphaFoldDB" id="A0A4Y2SPW1"/>
<evidence type="ECO:0000313" key="2">
    <source>
        <dbReference type="Proteomes" id="UP000499080"/>
    </source>
</evidence>
<name>A0A4Y2SPW1_ARAVE</name>
<gene>
    <name evidence="1" type="ORF">AVEN_166130_1</name>
</gene>
<accession>A0A4Y2SPW1</accession>
<dbReference type="Proteomes" id="UP000499080">
    <property type="component" value="Unassembled WGS sequence"/>
</dbReference>
<sequence>MAINCVESRGRVTRALWDGPLDKTAKYPVKLCSSRGERITPEQLYRTGPLDVRLPISSLIKLCEVMGEPHQDVLGQIPLDSELQNNL</sequence>
<dbReference type="EMBL" id="BGPR01022677">
    <property type="protein sequence ID" value="GBN89209.1"/>
    <property type="molecule type" value="Genomic_DNA"/>
</dbReference>
<protein>
    <submittedName>
        <fullName evidence="1">Uncharacterized protein</fullName>
    </submittedName>
</protein>
<evidence type="ECO:0000313" key="1">
    <source>
        <dbReference type="EMBL" id="GBN89209.1"/>
    </source>
</evidence>
<keyword evidence="2" id="KW-1185">Reference proteome</keyword>